<evidence type="ECO:0000313" key="2">
    <source>
        <dbReference type="EMBL" id="VGO13681.1"/>
    </source>
</evidence>
<dbReference type="AlphaFoldDB" id="A0A6C2U275"/>
<evidence type="ECO:0000259" key="1">
    <source>
        <dbReference type="Pfam" id="PF14452"/>
    </source>
</evidence>
<reference evidence="2 3" key="1">
    <citation type="submission" date="2019-04" db="EMBL/GenBank/DDBJ databases">
        <authorList>
            <person name="Van Vliet M D."/>
        </authorList>
    </citation>
    <scope>NUCLEOTIDE SEQUENCE [LARGE SCALE GENOMIC DNA]</scope>
    <source>
        <strain evidence="2 3">F1</strain>
    </source>
</reference>
<gene>
    <name evidence="2" type="ORF">PDESU_02238</name>
</gene>
<feature type="domain" description="Multi-ubiquitin" evidence="1">
    <location>
        <begin position="30"/>
        <end position="96"/>
    </location>
</feature>
<dbReference type="Pfam" id="PF14452">
    <property type="entry name" value="Multi_ubiq"/>
    <property type="match status" value="1"/>
</dbReference>
<dbReference type="InterPro" id="IPR027802">
    <property type="entry name" value="Multi-ubiquitin_dom"/>
</dbReference>
<name>A0A6C2U275_PONDE</name>
<proteinExistence type="predicted"/>
<accession>A0A6C2U275</accession>
<evidence type="ECO:0000313" key="3">
    <source>
        <dbReference type="Proteomes" id="UP000366872"/>
    </source>
</evidence>
<sequence>MTEKHNEAEVVELEVYAKARKPVPKDCKLFRIRIDREKYLVQQAALTGAELLKLADKKPDQYRILFKKCNGKTVEVPLDTHFSFLDPGIERFMTQKRTAQEG</sequence>
<dbReference type="RefSeq" id="WP_136079230.1">
    <property type="nucleotide sequence ID" value="NZ_CAAHFG010000001.1"/>
</dbReference>
<protein>
    <recommendedName>
        <fullName evidence="1">Multi-ubiquitin domain-containing protein</fullName>
    </recommendedName>
</protein>
<keyword evidence="3" id="KW-1185">Reference proteome</keyword>
<organism evidence="2 3">
    <name type="scientific">Pontiella desulfatans</name>
    <dbReference type="NCBI Taxonomy" id="2750659"/>
    <lineage>
        <taxon>Bacteria</taxon>
        <taxon>Pseudomonadati</taxon>
        <taxon>Kiritimatiellota</taxon>
        <taxon>Kiritimatiellia</taxon>
        <taxon>Kiritimatiellales</taxon>
        <taxon>Pontiellaceae</taxon>
        <taxon>Pontiella</taxon>
    </lineage>
</organism>
<dbReference type="EMBL" id="CAAHFG010000001">
    <property type="protein sequence ID" value="VGO13681.1"/>
    <property type="molecule type" value="Genomic_DNA"/>
</dbReference>
<dbReference type="Proteomes" id="UP000366872">
    <property type="component" value="Unassembled WGS sequence"/>
</dbReference>